<dbReference type="RefSeq" id="WP_380728859.1">
    <property type="nucleotide sequence ID" value="NZ_JBHTLK010000261.1"/>
</dbReference>
<proteinExistence type="predicted"/>
<dbReference type="Gene3D" id="1.10.720.10">
    <property type="match status" value="1"/>
</dbReference>
<dbReference type="SMART" id="SM00959">
    <property type="entry name" value="Rho_N"/>
    <property type="match status" value="1"/>
</dbReference>
<accession>A0ABW3R426</accession>
<evidence type="ECO:0000313" key="3">
    <source>
        <dbReference type="EMBL" id="MFD1151656.1"/>
    </source>
</evidence>
<dbReference type="SUPFAM" id="SSF68912">
    <property type="entry name" value="Rho N-terminal domain-like"/>
    <property type="match status" value="1"/>
</dbReference>
<evidence type="ECO:0000256" key="1">
    <source>
        <dbReference type="SAM" id="MobiDB-lite"/>
    </source>
</evidence>
<evidence type="ECO:0000259" key="2">
    <source>
        <dbReference type="SMART" id="SM00959"/>
    </source>
</evidence>
<feature type="compositionally biased region" description="Basic and acidic residues" evidence="1">
    <location>
        <begin position="94"/>
        <end position="110"/>
    </location>
</feature>
<dbReference type="InterPro" id="IPR036269">
    <property type="entry name" value="Rho_N_sf"/>
</dbReference>
<gene>
    <name evidence="3" type="ORF">ACFQ3T_31365</name>
</gene>
<evidence type="ECO:0000313" key="4">
    <source>
        <dbReference type="Proteomes" id="UP001597168"/>
    </source>
</evidence>
<keyword evidence="4" id="KW-1185">Reference proteome</keyword>
<feature type="region of interest" description="Disordered" evidence="1">
    <location>
        <begin position="1"/>
        <end position="41"/>
    </location>
</feature>
<sequence length="173" mass="17507">MTNTDVLSSQAPAAPNPAASSGAEENALTTPSNGSATPRKRAGLSGMVLAELRELASQLGITGTAGLRKGDLIAAIKERQGGTSGRGSAATPPKTEKKADAPKAVAEKAPARAAEAPAPVEKPTQQQLDVAERPAQPSSSEEEGGRRGNRRRRSSNRPAGSPEAPAADGQQAA</sequence>
<protein>
    <submittedName>
        <fullName evidence="3">Rho termination factor N-terminal domain-containing protein</fullName>
    </submittedName>
</protein>
<comment type="caution">
    <text evidence="3">The sequence shown here is derived from an EMBL/GenBank/DDBJ whole genome shotgun (WGS) entry which is preliminary data.</text>
</comment>
<feature type="region of interest" description="Disordered" evidence="1">
    <location>
        <begin position="77"/>
        <end position="173"/>
    </location>
</feature>
<feature type="compositionally biased region" description="Polar residues" evidence="1">
    <location>
        <begin position="27"/>
        <end position="36"/>
    </location>
</feature>
<dbReference type="InterPro" id="IPR011112">
    <property type="entry name" value="Rho-like_N"/>
</dbReference>
<organism evidence="3 4">
    <name type="scientific">Saccharothrix hoggarensis</name>
    <dbReference type="NCBI Taxonomy" id="913853"/>
    <lineage>
        <taxon>Bacteria</taxon>
        <taxon>Bacillati</taxon>
        <taxon>Actinomycetota</taxon>
        <taxon>Actinomycetes</taxon>
        <taxon>Pseudonocardiales</taxon>
        <taxon>Pseudonocardiaceae</taxon>
        <taxon>Saccharothrix</taxon>
    </lineage>
</organism>
<feature type="compositionally biased region" description="Low complexity" evidence="1">
    <location>
        <begin position="111"/>
        <end position="123"/>
    </location>
</feature>
<feature type="compositionally biased region" description="Low complexity" evidence="1">
    <location>
        <begin position="8"/>
        <end position="23"/>
    </location>
</feature>
<reference evidence="4" key="1">
    <citation type="journal article" date="2019" name="Int. J. Syst. Evol. Microbiol.">
        <title>The Global Catalogue of Microorganisms (GCM) 10K type strain sequencing project: providing services to taxonomists for standard genome sequencing and annotation.</title>
        <authorList>
            <consortium name="The Broad Institute Genomics Platform"/>
            <consortium name="The Broad Institute Genome Sequencing Center for Infectious Disease"/>
            <person name="Wu L."/>
            <person name="Ma J."/>
        </authorList>
    </citation>
    <scope>NUCLEOTIDE SEQUENCE [LARGE SCALE GENOMIC DNA]</scope>
    <source>
        <strain evidence="4">CCUG 60214</strain>
    </source>
</reference>
<dbReference type="EMBL" id="JBHTLK010000261">
    <property type="protein sequence ID" value="MFD1151656.1"/>
    <property type="molecule type" value="Genomic_DNA"/>
</dbReference>
<name>A0ABW3R426_9PSEU</name>
<feature type="domain" description="Rho termination factor-like N-terminal" evidence="2">
    <location>
        <begin position="43"/>
        <end position="85"/>
    </location>
</feature>
<feature type="non-terminal residue" evidence="3">
    <location>
        <position position="173"/>
    </location>
</feature>
<dbReference type="Proteomes" id="UP001597168">
    <property type="component" value="Unassembled WGS sequence"/>
</dbReference>
<dbReference type="Pfam" id="PF07498">
    <property type="entry name" value="Rho_N"/>
    <property type="match status" value="1"/>
</dbReference>